<evidence type="ECO:0000259" key="1">
    <source>
        <dbReference type="Pfam" id="PF00534"/>
    </source>
</evidence>
<feature type="domain" description="Glycosyl transferase family 1" evidence="1">
    <location>
        <begin position="199"/>
        <end position="355"/>
    </location>
</feature>
<dbReference type="Gene3D" id="3.40.50.2000">
    <property type="entry name" value="Glycogen Phosphorylase B"/>
    <property type="match status" value="2"/>
</dbReference>
<dbReference type="InterPro" id="IPR001296">
    <property type="entry name" value="Glyco_trans_1"/>
</dbReference>
<dbReference type="EMBL" id="SLTU01000001">
    <property type="protein sequence ID" value="TDA76359.1"/>
    <property type="molecule type" value="Genomic_DNA"/>
</dbReference>
<gene>
    <name evidence="2" type="ORF">E1I98_08315</name>
</gene>
<sequence length="383" mass="44024">MKIAYCLNSIRYLGGIQRVTIVKANALAEVPGNEVYILVTDNKNGILVHPLSPKVHLIDLDVNYYLDDWKSKWNILKGIFIKRHKHKKKLAQALHKINPDIIISAGQSEKNMIPTITGNWIKIRELHFTRNYRQLHARSTFEQIVACIGDFYDYHYKIKGYDHIVVLTQEDKKDNWDDQPHVSVIPNPISFTNNHILAELEEKKAITIGRLSYPKKYKSLINVWKIVTDKHSDWLLEIWGAGEEYKTLNQRIISLGLQNNIFLKGYTNDVSLKLAESSLFILSSIFEGFGLVIIEAMSCGVPVVSYACPCGPQDIIADGHDGFLVPVNNEKVLADRICRLIEDKELRKEMGKAARLKAEQYDIKNIIPMWMELFNQLINEKRK</sequence>
<proteinExistence type="predicted"/>
<reference evidence="2 3" key="1">
    <citation type="journal article" date="2019" name="Nat. Microbiol.">
        <title>Genomic variation and strain-specific functional adaptation in the human gut microbiome during early life.</title>
        <authorList>
            <person name="Vatanen T."/>
            <person name="Plichta D.R."/>
            <person name="Somani J."/>
            <person name="Munch P.C."/>
            <person name="Arthur T.D."/>
            <person name="Hall A.B."/>
            <person name="Rudolf S."/>
            <person name="Oakeley E.J."/>
            <person name="Ke X."/>
            <person name="Young R.A."/>
            <person name="Haiser H.J."/>
            <person name="Kolde R."/>
            <person name="Yassour M."/>
            <person name="Luopajarvi K."/>
            <person name="Siljander H."/>
            <person name="Virtanen S.M."/>
            <person name="Ilonen J."/>
            <person name="Uibo R."/>
            <person name="Tillmann V."/>
            <person name="Mokurov S."/>
            <person name="Dorshakova N."/>
            <person name="Porter J.A."/>
            <person name="McHardy A.C."/>
            <person name="Lahdesmaki H."/>
            <person name="Vlamakis H."/>
            <person name="Huttenhower C."/>
            <person name="Knip M."/>
            <person name="Xavier R.J."/>
        </authorList>
    </citation>
    <scope>NUCLEOTIDE SEQUENCE [LARGE SCALE GENOMIC DNA]</scope>
    <source>
        <strain evidence="2 3">RJX1047</strain>
    </source>
</reference>
<protein>
    <submittedName>
        <fullName evidence="2">Glycosyltransferase family 4 protein</fullName>
    </submittedName>
</protein>
<dbReference type="SUPFAM" id="SSF53756">
    <property type="entry name" value="UDP-Glycosyltransferase/glycogen phosphorylase"/>
    <property type="match status" value="1"/>
</dbReference>
<evidence type="ECO:0000313" key="2">
    <source>
        <dbReference type="EMBL" id="TDA76359.1"/>
    </source>
</evidence>
<dbReference type="GO" id="GO:0016757">
    <property type="term" value="F:glycosyltransferase activity"/>
    <property type="evidence" value="ECO:0007669"/>
    <property type="project" value="InterPro"/>
</dbReference>
<dbReference type="CDD" id="cd03820">
    <property type="entry name" value="GT4_AmsD-like"/>
    <property type="match status" value="1"/>
</dbReference>
<dbReference type="Pfam" id="PF00534">
    <property type="entry name" value="Glycos_transf_1"/>
    <property type="match status" value="1"/>
</dbReference>
<accession>A0A4R4GI31</accession>
<dbReference type="Proteomes" id="UP000294527">
    <property type="component" value="Unassembled WGS sequence"/>
</dbReference>
<name>A0A4R4GI31_9BACT</name>
<comment type="caution">
    <text evidence="2">The sequence shown here is derived from an EMBL/GenBank/DDBJ whole genome shotgun (WGS) entry which is preliminary data.</text>
</comment>
<evidence type="ECO:0000313" key="3">
    <source>
        <dbReference type="Proteomes" id="UP000294527"/>
    </source>
</evidence>
<dbReference type="PANTHER" id="PTHR12526:SF630">
    <property type="entry name" value="GLYCOSYLTRANSFERASE"/>
    <property type="match status" value="1"/>
</dbReference>
<dbReference type="RefSeq" id="WP_132140566.1">
    <property type="nucleotide sequence ID" value="NZ_SLTU01000001.1"/>
</dbReference>
<keyword evidence="2" id="KW-0808">Transferase</keyword>
<organism evidence="2 3">
    <name type="scientific">Phocaeicola dorei</name>
    <dbReference type="NCBI Taxonomy" id="357276"/>
    <lineage>
        <taxon>Bacteria</taxon>
        <taxon>Pseudomonadati</taxon>
        <taxon>Bacteroidota</taxon>
        <taxon>Bacteroidia</taxon>
        <taxon>Bacteroidales</taxon>
        <taxon>Bacteroidaceae</taxon>
        <taxon>Phocaeicola</taxon>
    </lineage>
</organism>
<dbReference type="AlphaFoldDB" id="A0A4R4GI31"/>
<dbReference type="PANTHER" id="PTHR12526">
    <property type="entry name" value="GLYCOSYLTRANSFERASE"/>
    <property type="match status" value="1"/>
</dbReference>